<feature type="signal peptide" evidence="1">
    <location>
        <begin position="1"/>
        <end position="20"/>
    </location>
</feature>
<evidence type="ECO:0000313" key="3">
    <source>
        <dbReference type="Proteomes" id="UP001160390"/>
    </source>
</evidence>
<keyword evidence="1" id="KW-0732">Signal</keyword>
<sequence>MLFTKTFALALLGLVASAVATPTVEERSGPVCTDQPDPTTYCTDLGYQYCYGHYGNESYLDLAPNIASSMRLPCVFHQVFEGLLIFMFGIQISDKQTKITIRAIRELLYITVPSRSSYRLLETSG</sequence>
<reference evidence="2" key="1">
    <citation type="submission" date="2023-01" db="EMBL/GenBank/DDBJ databases">
        <authorList>
            <person name="Piombo E."/>
        </authorList>
    </citation>
    <scope>NUCLEOTIDE SEQUENCE</scope>
</reference>
<gene>
    <name evidence="2" type="ORF">CCHLO57077_00006904</name>
</gene>
<evidence type="ECO:0000256" key="1">
    <source>
        <dbReference type="SAM" id="SignalP"/>
    </source>
</evidence>
<accession>A0AA35QF74</accession>
<dbReference type="AlphaFoldDB" id="A0AA35QF74"/>
<organism evidence="2 3">
    <name type="scientific">Clonostachys chloroleuca</name>
    <dbReference type="NCBI Taxonomy" id="1926264"/>
    <lineage>
        <taxon>Eukaryota</taxon>
        <taxon>Fungi</taxon>
        <taxon>Dikarya</taxon>
        <taxon>Ascomycota</taxon>
        <taxon>Pezizomycotina</taxon>
        <taxon>Sordariomycetes</taxon>
        <taxon>Hypocreomycetidae</taxon>
        <taxon>Hypocreales</taxon>
        <taxon>Bionectriaceae</taxon>
        <taxon>Clonostachys</taxon>
    </lineage>
</organism>
<feature type="chain" id="PRO_5041446131" evidence="1">
    <location>
        <begin position="21"/>
        <end position="125"/>
    </location>
</feature>
<protein>
    <submittedName>
        <fullName evidence="2">Uncharacterized protein</fullName>
    </submittedName>
</protein>
<dbReference type="Proteomes" id="UP001160390">
    <property type="component" value="Unassembled WGS sequence"/>
</dbReference>
<keyword evidence="3" id="KW-1185">Reference proteome</keyword>
<name>A0AA35QF74_9HYPO</name>
<evidence type="ECO:0000313" key="2">
    <source>
        <dbReference type="EMBL" id="CAI6100885.1"/>
    </source>
</evidence>
<dbReference type="EMBL" id="CABFNP030001353">
    <property type="protein sequence ID" value="CAI6100885.1"/>
    <property type="molecule type" value="Genomic_DNA"/>
</dbReference>
<comment type="caution">
    <text evidence="2">The sequence shown here is derived from an EMBL/GenBank/DDBJ whole genome shotgun (WGS) entry which is preliminary data.</text>
</comment>
<proteinExistence type="predicted"/>